<dbReference type="OrthoDB" id="1368803at2759"/>
<dbReference type="InterPro" id="IPR035247">
    <property type="entry name" value="PRMT5_TIM"/>
</dbReference>
<keyword evidence="1 4" id="KW-0489">Methyltransferase</keyword>
<feature type="domain" description="PRMT5 arginine-N-methyltransferase" evidence="9">
    <location>
        <begin position="301"/>
        <end position="468"/>
    </location>
</feature>
<feature type="binding site" evidence="6">
    <location>
        <begin position="335"/>
        <end position="336"/>
    </location>
    <ligand>
        <name>S-adenosyl-L-methionine</name>
        <dbReference type="ChEBI" id="CHEBI:59789"/>
    </ligand>
</feature>
<dbReference type="AlphaFoldDB" id="A0A9W7GI63"/>
<dbReference type="InterPro" id="IPR029063">
    <property type="entry name" value="SAM-dependent_MTases_sf"/>
</dbReference>
<evidence type="ECO:0000256" key="1">
    <source>
        <dbReference type="ARBA" id="ARBA00022603"/>
    </source>
</evidence>
<evidence type="ECO:0000313" key="12">
    <source>
        <dbReference type="EMBL" id="GMI45201.1"/>
    </source>
</evidence>
<evidence type="ECO:0000256" key="5">
    <source>
        <dbReference type="PIRSR" id="PIRSR015894-1"/>
    </source>
</evidence>
<feature type="domain" description="PRMT5 TIM barrel" evidence="10">
    <location>
        <begin position="50"/>
        <end position="283"/>
    </location>
</feature>
<evidence type="ECO:0000256" key="2">
    <source>
        <dbReference type="ARBA" id="ARBA00022679"/>
    </source>
</evidence>
<feature type="binding site" evidence="6">
    <location>
        <position position="326"/>
    </location>
    <ligand>
        <name>S-adenosyl-L-methionine</name>
        <dbReference type="ChEBI" id="CHEBI:59789"/>
    </ligand>
</feature>
<evidence type="ECO:0000256" key="6">
    <source>
        <dbReference type="PIRSR" id="PIRSR015894-2"/>
    </source>
</evidence>
<dbReference type="InterPro" id="IPR035075">
    <property type="entry name" value="PRMT5"/>
</dbReference>
<organism evidence="12 13">
    <name type="scientific">Triparma columacea</name>
    <dbReference type="NCBI Taxonomy" id="722753"/>
    <lineage>
        <taxon>Eukaryota</taxon>
        <taxon>Sar</taxon>
        <taxon>Stramenopiles</taxon>
        <taxon>Ochrophyta</taxon>
        <taxon>Bolidophyceae</taxon>
        <taxon>Parmales</taxon>
        <taxon>Triparmaceae</taxon>
        <taxon>Triparma</taxon>
    </lineage>
</organism>
<gene>
    <name evidence="12" type="ORF">TrCOL_g3345</name>
</gene>
<dbReference type="InterPro" id="IPR035248">
    <property type="entry name" value="PRMT5_C"/>
</dbReference>
<dbReference type="SUPFAM" id="SSF53335">
    <property type="entry name" value="S-adenosyl-L-methionine-dependent methyltransferases"/>
    <property type="match status" value="1"/>
</dbReference>
<feature type="binding site" evidence="6">
    <location>
        <begin position="430"/>
        <end position="431"/>
    </location>
    <ligand>
        <name>S-adenosyl-L-methionine</name>
        <dbReference type="ChEBI" id="CHEBI:59789"/>
    </ligand>
</feature>
<evidence type="ECO:0000259" key="10">
    <source>
        <dbReference type="Pfam" id="PF17285"/>
    </source>
</evidence>
<dbReference type="PROSITE" id="PS51678">
    <property type="entry name" value="SAM_MT_PRMT"/>
    <property type="match status" value="1"/>
</dbReference>
<name>A0A9W7GI63_9STRA</name>
<dbReference type="GO" id="GO:0032259">
    <property type="term" value="P:methylation"/>
    <property type="evidence" value="ECO:0007669"/>
    <property type="project" value="UniProtKB-KW"/>
</dbReference>
<dbReference type="PANTHER" id="PTHR10738">
    <property type="entry name" value="PROTEIN ARGININE N-METHYLTRANSFERASE 5"/>
    <property type="match status" value="1"/>
</dbReference>
<evidence type="ECO:0000256" key="8">
    <source>
        <dbReference type="SAM" id="MobiDB-lite"/>
    </source>
</evidence>
<evidence type="ECO:0000256" key="7">
    <source>
        <dbReference type="PIRSR" id="PIRSR015894-3"/>
    </source>
</evidence>
<dbReference type="InterPro" id="IPR025799">
    <property type="entry name" value="Arg_MeTrfase"/>
</dbReference>
<dbReference type="InterPro" id="IPR007857">
    <property type="entry name" value="Arg_MeTrfase_PRMT5"/>
</dbReference>
<feature type="binding site" evidence="6">
    <location>
        <position position="401"/>
    </location>
    <ligand>
        <name>S-adenosyl-L-methionine</name>
        <dbReference type="ChEBI" id="CHEBI:59789"/>
    </ligand>
</feature>
<keyword evidence="13" id="KW-1185">Reference proteome</keyword>
<dbReference type="GO" id="GO:0006355">
    <property type="term" value="P:regulation of DNA-templated transcription"/>
    <property type="evidence" value="ECO:0007669"/>
    <property type="project" value="TreeGrafter"/>
</dbReference>
<dbReference type="Gene3D" id="2.70.160.11">
    <property type="entry name" value="Hnrnp arginine n-methyltransferase1"/>
    <property type="match status" value="1"/>
</dbReference>
<dbReference type="Gene3D" id="3.20.20.150">
    <property type="entry name" value="Divalent-metal-dependent TIM barrel enzymes"/>
    <property type="match status" value="1"/>
</dbReference>
<dbReference type="PANTHER" id="PTHR10738:SF0">
    <property type="entry name" value="PROTEIN ARGININE N-METHYLTRANSFERASE 5"/>
    <property type="match status" value="1"/>
</dbReference>
<dbReference type="EMBL" id="BRYA01000239">
    <property type="protein sequence ID" value="GMI45201.1"/>
    <property type="molecule type" value="Genomic_DNA"/>
</dbReference>
<feature type="site" description="Critical for specifying symmetric addition of methyl groups" evidence="7">
    <location>
        <position position="329"/>
    </location>
</feature>
<keyword evidence="3 4" id="KW-0949">S-adenosyl-L-methionine</keyword>
<dbReference type="GO" id="GO:0016274">
    <property type="term" value="F:protein-arginine N-methyltransferase activity"/>
    <property type="evidence" value="ECO:0007669"/>
    <property type="project" value="InterPro"/>
</dbReference>
<keyword evidence="2 4" id="KW-0808">Transferase</keyword>
<evidence type="ECO:0000256" key="4">
    <source>
        <dbReference type="PIRNR" id="PIRNR015894"/>
    </source>
</evidence>
<dbReference type="Pfam" id="PF05185">
    <property type="entry name" value="PRMT5"/>
    <property type="match status" value="1"/>
</dbReference>
<dbReference type="GO" id="GO:0005634">
    <property type="term" value="C:nucleus"/>
    <property type="evidence" value="ECO:0007669"/>
    <property type="project" value="TreeGrafter"/>
</dbReference>
<comment type="similarity">
    <text evidence="4">Belongs to the class I-like SAM-binding methyltransferase superfamily.</text>
</comment>
<reference evidence="13" key="1">
    <citation type="journal article" date="2023" name="Commun. Biol.">
        <title>Genome analysis of Parmales, the sister group of diatoms, reveals the evolutionary specialization of diatoms from phago-mixotrophs to photoautotrophs.</title>
        <authorList>
            <person name="Ban H."/>
            <person name="Sato S."/>
            <person name="Yoshikawa S."/>
            <person name="Yamada K."/>
            <person name="Nakamura Y."/>
            <person name="Ichinomiya M."/>
            <person name="Sato N."/>
            <person name="Blanc-Mathieu R."/>
            <person name="Endo H."/>
            <person name="Kuwata A."/>
            <person name="Ogata H."/>
        </authorList>
    </citation>
    <scope>NUCLEOTIDE SEQUENCE [LARGE SCALE GENOMIC DNA]</scope>
</reference>
<proteinExistence type="inferred from homology"/>
<evidence type="ECO:0000256" key="3">
    <source>
        <dbReference type="ARBA" id="ARBA00022691"/>
    </source>
</evidence>
<evidence type="ECO:0000259" key="11">
    <source>
        <dbReference type="Pfam" id="PF17286"/>
    </source>
</evidence>
<feature type="domain" description="PRMT5 oligomerisation" evidence="11">
    <location>
        <begin position="482"/>
        <end position="572"/>
    </location>
</feature>
<dbReference type="PIRSF" id="PIRSF015894">
    <property type="entry name" value="Skb1_MeTrfase"/>
    <property type="match status" value="1"/>
</dbReference>
<comment type="caution">
    <text evidence="12">The sequence shown here is derived from an EMBL/GenBank/DDBJ whole genome shotgun (WGS) entry which is preliminary data.</text>
</comment>
<dbReference type="Pfam" id="PF17286">
    <property type="entry name" value="PRMT5_C"/>
    <property type="match status" value="2"/>
</dbReference>
<dbReference type="Pfam" id="PF17285">
    <property type="entry name" value="PRMT5_TIM"/>
    <property type="match status" value="1"/>
</dbReference>
<feature type="active site" description="Proton donor/acceptor" evidence="5">
    <location>
        <position position="457"/>
    </location>
</feature>
<evidence type="ECO:0000259" key="9">
    <source>
        <dbReference type="Pfam" id="PF05185"/>
    </source>
</evidence>
<accession>A0A9W7GI63</accession>
<sequence length="713" mass="77804">MTGLVVGAFPDVIQHGRYDHHLSIAKSDGLSFVIGPLAQQPSPSNPSLLSPRPDLKGLSGTEWSNGIVGLISSTAVYACCDSSPVTSPEITSEVDWAMHMGVPAVMFPPPPTSDPAALDNYGRLVTSTALKVAGSQTGVWIAVNFTPTEECYKAVSAVLMAAEFPSTVSLNLVFQPGMEKEYGLDSYLVHLNRMIGLGVVGVTLPTDGFLTNKKGYPTLSKKMQAVVEFMMKRGGGKLRWVISGGKAHQPGGEDDNVMTDVGEQQSSSSDNQSGYLHYLQYLFHIRKRPSVVSVLDNDEAVAERGYLDYLQAPLQPLADNLEFMTYETFEKDPVKYRNYENAVLLAMEDGKEEGKWVDGRVNIMVVGAGRGPLVQASLNAVKRYNEKNRESRVTPNMLAVEKNKNAVVFLHSRCQLEEDWVGVVRVLSCDMREASVSPSDLADVVVSELLGSFGDNELSPECLDGAQLSGLMKPNAVSIPSDYVSFIAPLSSAKLHQEAKAQAYVSTDPGAGPMGQPFGFLRAMETPYVVRTHAGTQTHGEKECFKFVHPREVGSFKEDDNQRFTKVAFEADGTYGLGLGSGYLREDVGMRDIGKDLDGREGGGKGGIVVHGLTGSFDSLLYKKKYGDREEERISIAPGTFSVGMFSWFPLFFPLREPMFLPAGGKMAVSIWRIKDDKNVWYEWAVEVEDGEGRIVGKSNIHNVNGRSYKVGL</sequence>
<dbReference type="Gene3D" id="3.40.50.150">
    <property type="entry name" value="Vaccinia Virus protein VP39"/>
    <property type="match status" value="1"/>
</dbReference>
<protein>
    <recommendedName>
        <fullName evidence="4">Protein arginine N-methyltransferase</fullName>
    </recommendedName>
</protein>
<evidence type="ECO:0000313" key="13">
    <source>
        <dbReference type="Proteomes" id="UP001165065"/>
    </source>
</evidence>
<feature type="domain" description="PRMT5 oligomerisation" evidence="11">
    <location>
        <begin position="609"/>
        <end position="710"/>
    </location>
</feature>
<dbReference type="Proteomes" id="UP001165065">
    <property type="component" value="Unassembled WGS sequence"/>
</dbReference>
<dbReference type="GO" id="GO:0005829">
    <property type="term" value="C:cytosol"/>
    <property type="evidence" value="ECO:0007669"/>
    <property type="project" value="TreeGrafter"/>
</dbReference>
<feature type="active site" description="Proton donor/acceptor" evidence="5">
    <location>
        <position position="448"/>
    </location>
</feature>
<feature type="region of interest" description="Disordered" evidence="8">
    <location>
        <begin position="247"/>
        <end position="270"/>
    </location>
</feature>